<evidence type="ECO:0000256" key="1">
    <source>
        <dbReference type="SAM" id="Phobius"/>
    </source>
</evidence>
<evidence type="ECO:0000313" key="3">
    <source>
        <dbReference type="Proteomes" id="UP000248987"/>
    </source>
</evidence>
<name>A0A327RWH5_9FLAO</name>
<feature type="transmembrane region" description="Helical" evidence="1">
    <location>
        <begin position="6"/>
        <end position="33"/>
    </location>
</feature>
<proteinExistence type="predicted"/>
<keyword evidence="3" id="KW-1185">Reference proteome</keyword>
<keyword evidence="1" id="KW-0472">Membrane</keyword>
<comment type="caution">
    <text evidence="2">The sequence shown here is derived from an EMBL/GenBank/DDBJ whole genome shotgun (WGS) entry which is preliminary data.</text>
</comment>
<organism evidence="2 3">
    <name type="scientific">Gelidibacter algens</name>
    <dbReference type="NCBI Taxonomy" id="49280"/>
    <lineage>
        <taxon>Bacteria</taxon>
        <taxon>Pseudomonadati</taxon>
        <taxon>Bacteroidota</taxon>
        <taxon>Flavobacteriia</taxon>
        <taxon>Flavobacteriales</taxon>
        <taxon>Flavobacteriaceae</taxon>
        <taxon>Gelidibacter</taxon>
    </lineage>
</organism>
<accession>A0A327RWH5</accession>
<protein>
    <submittedName>
        <fullName evidence="2">Uncharacterized protein</fullName>
    </submittedName>
</protein>
<keyword evidence="1" id="KW-1133">Transmembrane helix</keyword>
<dbReference type="Proteomes" id="UP000248987">
    <property type="component" value="Unassembled WGS sequence"/>
</dbReference>
<evidence type="ECO:0000313" key="2">
    <source>
        <dbReference type="EMBL" id="RAJ19833.1"/>
    </source>
</evidence>
<sequence>MKTKYVWILLTIAAALTIYGVISGKFFFLFFMLPLGFGFFKRKNKDDDN</sequence>
<gene>
    <name evidence="2" type="ORF">LX77_03354</name>
</gene>
<dbReference type="RefSeq" id="WP_169817257.1">
    <property type="nucleotide sequence ID" value="NZ_LZRN01000026.1"/>
</dbReference>
<reference evidence="2 3" key="1">
    <citation type="submission" date="2018-06" db="EMBL/GenBank/DDBJ databases">
        <title>Genomic Encyclopedia of Archaeal and Bacterial Type Strains, Phase II (KMG-II): from individual species to whole genera.</title>
        <authorList>
            <person name="Goeker M."/>
        </authorList>
    </citation>
    <scope>NUCLEOTIDE SEQUENCE [LARGE SCALE GENOMIC DNA]</scope>
    <source>
        <strain evidence="2 3">DSM 12408</strain>
    </source>
</reference>
<dbReference type="AlphaFoldDB" id="A0A327RWH5"/>
<keyword evidence="1" id="KW-0812">Transmembrane</keyword>
<dbReference type="EMBL" id="QLLQ01000018">
    <property type="protein sequence ID" value="RAJ19833.1"/>
    <property type="molecule type" value="Genomic_DNA"/>
</dbReference>